<sequence length="113" mass="12496">MAQDSQHVHERCTLALPGAANDLSSLICDLSVSMMCSSCLATGCCGVQDNGPGNAHRQHATVAPPGDPCPAYHSDPSWEHFARTRVFRQLVELPPVDVLFFLFYLDIEYNRYN</sequence>
<keyword evidence="2" id="KW-1185">Reference proteome</keyword>
<reference evidence="1 2" key="1">
    <citation type="submission" date="2015-04" db="EMBL/GenBank/DDBJ databases">
        <authorList>
            <person name="Heijne W.H."/>
            <person name="Fedorova N.D."/>
            <person name="Nierman W.C."/>
            <person name="Vollebregt A.W."/>
            <person name="Zhao Z."/>
            <person name="Wu L."/>
            <person name="Kumar M."/>
            <person name="Stam H."/>
            <person name="van den Berg M.A."/>
            <person name="Pel H.J."/>
        </authorList>
    </citation>
    <scope>NUCLEOTIDE SEQUENCE [LARGE SCALE GENOMIC DNA]</scope>
    <source>
        <strain evidence="1 2">CBS 393.64</strain>
    </source>
</reference>
<dbReference type="RefSeq" id="XP_013329712.1">
    <property type="nucleotide sequence ID" value="XM_013474258.1"/>
</dbReference>
<evidence type="ECO:0000313" key="2">
    <source>
        <dbReference type="Proteomes" id="UP000053958"/>
    </source>
</evidence>
<proteinExistence type="predicted"/>
<dbReference type="AlphaFoldDB" id="A0A0F4YYB3"/>
<accession>A0A0F4YYB3</accession>
<name>A0A0F4YYB3_RASE3</name>
<protein>
    <submittedName>
        <fullName evidence="1">Uncharacterized protein</fullName>
    </submittedName>
</protein>
<evidence type="ECO:0000313" key="1">
    <source>
        <dbReference type="EMBL" id="KKA23100.1"/>
    </source>
</evidence>
<comment type="caution">
    <text evidence="1">The sequence shown here is derived from an EMBL/GenBank/DDBJ whole genome shotgun (WGS) entry which is preliminary data.</text>
</comment>
<dbReference type="Proteomes" id="UP000053958">
    <property type="component" value="Unassembled WGS sequence"/>
</dbReference>
<organism evidence="1 2">
    <name type="scientific">Rasamsonia emersonii (strain ATCC 16479 / CBS 393.64 / IMI 116815)</name>
    <dbReference type="NCBI Taxonomy" id="1408163"/>
    <lineage>
        <taxon>Eukaryota</taxon>
        <taxon>Fungi</taxon>
        <taxon>Dikarya</taxon>
        <taxon>Ascomycota</taxon>
        <taxon>Pezizomycotina</taxon>
        <taxon>Eurotiomycetes</taxon>
        <taxon>Eurotiomycetidae</taxon>
        <taxon>Eurotiales</taxon>
        <taxon>Trichocomaceae</taxon>
        <taxon>Rasamsonia</taxon>
    </lineage>
</organism>
<dbReference type="EMBL" id="LASV01000111">
    <property type="protein sequence ID" value="KKA23100.1"/>
    <property type="molecule type" value="Genomic_DNA"/>
</dbReference>
<dbReference type="GeneID" id="25315177"/>
<gene>
    <name evidence="1" type="ORF">T310_2826</name>
</gene>